<accession>A0A3A8K3J5</accession>
<dbReference type="AlphaFoldDB" id="A0A3A8K3J5"/>
<name>A0A3A8K3J5_9BACT</name>
<reference evidence="3" key="1">
    <citation type="submission" date="2018-09" db="EMBL/GenBank/DDBJ databases">
        <authorList>
            <person name="Livingstone P.G."/>
            <person name="Whitworth D.E."/>
        </authorList>
    </citation>
    <scope>NUCLEOTIDE SEQUENCE [LARGE SCALE GENOMIC DNA]</scope>
    <source>
        <strain evidence="3">CA043D</strain>
    </source>
</reference>
<keyword evidence="1" id="KW-1133">Transmembrane helix</keyword>
<sequence length="196" mass="21193">MALCMWIAACGGTRAAVAPPSPEELPRRVLLLREAPDGSFTQEWRPAGDFDLTPYVKAPEGRRIVRTSRSVRDCDAENVDCIQQCMSTPLPRGYGHVRIPRGAGGKNDHCVRQCDPAYRDCLELEKLRPQELSSTEALSDWASRHRESLIVGSVIIIAGVAFVVVSAGAGLIVLAPALLMTAHDSASVLPLAETHP</sequence>
<keyword evidence="1" id="KW-0812">Transmembrane</keyword>
<evidence type="ECO:0000313" key="2">
    <source>
        <dbReference type="EMBL" id="RKH01719.1"/>
    </source>
</evidence>
<evidence type="ECO:0000256" key="1">
    <source>
        <dbReference type="SAM" id="Phobius"/>
    </source>
</evidence>
<comment type="caution">
    <text evidence="2">The sequence shown here is derived from an EMBL/GenBank/DDBJ whole genome shotgun (WGS) entry which is preliminary data.</text>
</comment>
<feature type="transmembrane region" description="Helical" evidence="1">
    <location>
        <begin position="149"/>
        <end position="179"/>
    </location>
</feature>
<organism evidence="2 3">
    <name type="scientific">Corallococcus carmarthensis</name>
    <dbReference type="NCBI Taxonomy" id="2316728"/>
    <lineage>
        <taxon>Bacteria</taxon>
        <taxon>Pseudomonadati</taxon>
        <taxon>Myxococcota</taxon>
        <taxon>Myxococcia</taxon>
        <taxon>Myxococcales</taxon>
        <taxon>Cystobacterineae</taxon>
        <taxon>Myxococcaceae</taxon>
        <taxon>Corallococcus</taxon>
    </lineage>
</organism>
<keyword evidence="3" id="KW-1185">Reference proteome</keyword>
<dbReference type="EMBL" id="RAWE01000066">
    <property type="protein sequence ID" value="RKH01719.1"/>
    <property type="molecule type" value="Genomic_DNA"/>
</dbReference>
<evidence type="ECO:0000313" key="3">
    <source>
        <dbReference type="Proteomes" id="UP000268313"/>
    </source>
</evidence>
<gene>
    <name evidence="2" type="ORF">D7X32_19385</name>
</gene>
<proteinExistence type="predicted"/>
<dbReference type="Proteomes" id="UP000268313">
    <property type="component" value="Unassembled WGS sequence"/>
</dbReference>
<protein>
    <submittedName>
        <fullName evidence="2">Uncharacterized protein</fullName>
    </submittedName>
</protein>
<keyword evidence="1" id="KW-0472">Membrane</keyword>